<dbReference type="Gene3D" id="1.10.340.30">
    <property type="entry name" value="Hypothetical protein, domain 2"/>
    <property type="match status" value="1"/>
</dbReference>
<dbReference type="PANTHER" id="PTHR43003">
    <property type="entry name" value="DNA-3-METHYLADENINE GLYCOSYLASE"/>
    <property type="match status" value="1"/>
</dbReference>
<dbReference type="InterPro" id="IPR051912">
    <property type="entry name" value="Alkylbase_DNA_Glycosylase/TA"/>
</dbReference>
<gene>
    <name evidence="5" type="ORF">TES1_1103</name>
</gene>
<name>W0I6Z9_9EURY</name>
<feature type="domain" description="HhH-GPD" evidence="4">
    <location>
        <begin position="107"/>
        <end position="265"/>
    </location>
</feature>
<dbReference type="HOGENOM" id="CLU_1010556_0_0_2"/>
<dbReference type="OrthoDB" id="8200at2157"/>
<dbReference type="GeneID" id="24906951"/>
<dbReference type="Proteomes" id="UP000019027">
    <property type="component" value="Chromosome"/>
</dbReference>
<reference evidence="5 6" key="1">
    <citation type="journal article" date="2014" name="Int. J. Syst. Evol. Microbiol.">
        <title>Thermococcus paralvinellae sp. nov. and Thermococcus cleftensis sp. nov. of hyperthermophilic heterotrophs from deep-sea hydrothermal vents.</title>
        <authorList>
            <person name="Hensley S.A."/>
            <person name="Jung J.H."/>
            <person name="Park C.S."/>
            <person name="Holden J.F."/>
        </authorList>
    </citation>
    <scope>NUCLEOTIDE SEQUENCE [LARGE SCALE GENOMIC DNA]</scope>
    <source>
        <strain evidence="5 6">ES1</strain>
    </source>
</reference>
<dbReference type="AlphaFoldDB" id="W0I6Z9"/>
<dbReference type="STRING" id="582419.TES1_1103"/>
<dbReference type="SUPFAM" id="SSF48150">
    <property type="entry name" value="DNA-glycosylase"/>
    <property type="match status" value="1"/>
</dbReference>
<dbReference type="Pfam" id="PF00730">
    <property type="entry name" value="HhH-GPD"/>
    <property type="match status" value="1"/>
</dbReference>
<accession>W0I6Z9</accession>
<dbReference type="GO" id="GO:0032131">
    <property type="term" value="F:alkylated DNA binding"/>
    <property type="evidence" value="ECO:0007669"/>
    <property type="project" value="TreeGrafter"/>
</dbReference>
<evidence type="ECO:0000313" key="6">
    <source>
        <dbReference type="Proteomes" id="UP000019027"/>
    </source>
</evidence>
<dbReference type="InterPro" id="IPR023170">
    <property type="entry name" value="HhH_base_excis_C"/>
</dbReference>
<feature type="region of interest" description="Disordered" evidence="3">
    <location>
        <begin position="270"/>
        <end position="290"/>
    </location>
</feature>
<organism evidence="5 6">
    <name type="scientific">Thermococcus paralvinellae</name>
    <dbReference type="NCBI Taxonomy" id="582419"/>
    <lineage>
        <taxon>Archaea</taxon>
        <taxon>Methanobacteriati</taxon>
        <taxon>Methanobacteriota</taxon>
        <taxon>Thermococci</taxon>
        <taxon>Thermococcales</taxon>
        <taxon>Thermococcaceae</taxon>
        <taxon>Thermococcus</taxon>
    </lineage>
</organism>
<dbReference type="Gene3D" id="1.10.1670.10">
    <property type="entry name" value="Helix-hairpin-Helix base-excision DNA repair enzymes (C-terminal)"/>
    <property type="match status" value="1"/>
</dbReference>
<dbReference type="EMBL" id="CP006965">
    <property type="protein sequence ID" value="AHF80487.1"/>
    <property type="molecule type" value="Genomic_DNA"/>
</dbReference>
<proteinExistence type="predicted"/>
<dbReference type="GO" id="GO:0008725">
    <property type="term" value="F:DNA-3-methyladenine glycosylase activity"/>
    <property type="evidence" value="ECO:0007669"/>
    <property type="project" value="TreeGrafter"/>
</dbReference>
<keyword evidence="1" id="KW-0227">DNA damage</keyword>
<dbReference type="GO" id="GO:0006285">
    <property type="term" value="P:base-excision repair, AP site formation"/>
    <property type="evidence" value="ECO:0007669"/>
    <property type="project" value="TreeGrafter"/>
</dbReference>
<evidence type="ECO:0000259" key="4">
    <source>
        <dbReference type="SMART" id="SM00478"/>
    </source>
</evidence>
<dbReference type="GO" id="GO:0032993">
    <property type="term" value="C:protein-DNA complex"/>
    <property type="evidence" value="ECO:0007669"/>
    <property type="project" value="TreeGrafter"/>
</dbReference>
<dbReference type="RefSeq" id="WP_051408181.1">
    <property type="nucleotide sequence ID" value="NZ_CP006965.1"/>
</dbReference>
<keyword evidence="2" id="KW-0234">DNA repair</keyword>
<keyword evidence="6" id="KW-1185">Reference proteome</keyword>
<dbReference type="KEGG" id="ths:TES1_1103"/>
<dbReference type="GO" id="GO:0006307">
    <property type="term" value="P:DNA alkylation repair"/>
    <property type="evidence" value="ECO:0007669"/>
    <property type="project" value="TreeGrafter"/>
</dbReference>
<dbReference type="CDD" id="cd00056">
    <property type="entry name" value="ENDO3c"/>
    <property type="match status" value="1"/>
</dbReference>
<dbReference type="PANTHER" id="PTHR43003:SF5">
    <property type="entry name" value="DNA-3-METHYLADENINE GLYCOSYLASE"/>
    <property type="match status" value="1"/>
</dbReference>
<evidence type="ECO:0000256" key="2">
    <source>
        <dbReference type="ARBA" id="ARBA00023204"/>
    </source>
</evidence>
<dbReference type="InterPro" id="IPR011257">
    <property type="entry name" value="DNA_glycosylase"/>
</dbReference>
<sequence>MIDLKKVIHEMIKNKTWKYENGIFWQALDYGIVGFDGENFYLPYYLSSKEKKDAKEKIEFILGLNTDLEKFYGEIQDSKFAFLIDEFYGLTIPAAPYKYQALVETIAQQQVSFEFAMRTIRNLVELAGKKIGDLYVFPKPEDISKLSIEDLKKAKLGYRAEYIRELTDLYLKGKLNLSLDHLTEQEAIKYLTKFRGIGKWSAEFFLLYGLRRNVYPAGDLGLRRGIAKIFGKKTKEVKEKDVREIIEPYGKWKSLLAFYILCYDRKTEMEKKEKGESNGDNSSKRKVQRA</sequence>
<evidence type="ECO:0000256" key="3">
    <source>
        <dbReference type="SAM" id="MobiDB-lite"/>
    </source>
</evidence>
<evidence type="ECO:0000256" key="1">
    <source>
        <dbReference type="ARBA" id="ARBA00022763"/>
    </source>
</evidence>
<protein>
    <submittedName>
        <fullName evidence="5">3-methyladenine DNA glycosylase</fullName>
    </submittedName>
</protein>
<dbReference type="SMART" id="SM00478">
    <property type="entry name" value="ENDO3c"/>
    <property type="match status" value="1"/>
</dbReference>
<dbReference type="GO" id="GO:0043916">
    <property type="term" value="F:DNA-7-methylguanine glycosylase activity"/>
    <property type="evidence" value="ECO:0007669"/>
    <property type="project" value="TreeGrafter"/>
</dbReference>
<dbReference type="InterPro" id="IPR003265">
    <property type="entry name" value="HhH-GPD_domain"/>
</dbReference>
<evidence type="ECO:0000313" key="5">
    <source>
        <dbReference type="EMBL" id="AHF80487.1"/>
    </source>
</evidence>